<dbReference type="SUPFAM" id="SSF52058">
    <property type="entry name" value="L domain-like"/>
    <property type="match status" value="1"/>
</dbReference>
<reference evidence="1" key="1">
    <citation type="submission" date="2023-03" db="EMBL/GenBank/DDBJ databases">
        <title>Massive genome expansion in bonnet fungi (Mycena s.s.) driven by repeated elements and novel gene families across ecological guilds.</title>
        <authorList>
            <consortium name="Lawrence Berkeley National Laboratory"/>
            <person name="Harder C.B."/>
            <person name="Miyauchi S."/>
            <person name="Viragh M."/>
            <person name="Kuo A."/>
            <person name="Thoen E."/>
            <person name="Andreopoulos B."/>
            <person name="Lu D."/>
            <person name="Skrede I."/>
            <person name="Drula E."/>
            <person name="Henrissat B."/>
            <person name="Morin E."/>
            <person name="Kohler A."/>
            <person name="Barry K."/>
            <person name="LaButti K."/>
            <person name="Morin E."/>
            <person name="Salamov A."/>
            <person name="Lipzen A."/>
            <person name="Mereny Z."/>
            <person name="Hegedus B."/>
            <person name="Baldrian P."/>
            <person name="Stursova M."/>
            <person name="Weitz H."/>
            <person name="Taylor A."/>
            <person name="Grigoriev I.V."/>
            <person name="Nagy L.G."/>
            <person name="Martin F."/>
            <person name="Kauserud H."/>
        </authorList>
    </citation>
    <scope>NUCLEOTIDE SEQUENCE</scope>
    <source>
        <strain evidence="1">9284</strain>
    </source>
</reference>
<evidence type="ECO:0000313" key="1">
    <source>
        <dbReference type="EMBL" id="KAJ7650498.1"/>
    </source>
</evidence>
<comment type="caution">
    <text evidence="1">The sequence shown here is derived from an EMBL/GenBank/DDBJ whole genome shotgun (WGS) entry which is preliminary data.</text>
</comment>
<accession>A0AAD7CJE4</accession>
<keyword evidence="2" id="KW-1185">Reference proteome</keyword>
<name>A0AAD7CJE4_9AGAR</name>
<sequence length="545" mass="61723">MSSPRILARDHSQQDQASHRCIRDVQICEAILANMEVDKESLLAIALTCRFLHLPALQVSWRIVTDIERLLSLWPSFKQFIVNGRKTYGCEIYHPRRSSKWTTFRRYANFVRNLFITQDVDVALGMQRELLEMRQQGPLLPNLKSLVCSEATQQIWQALFLGHSRVIGRPKPGAESLEDIRFDLMINGTRYVPGVGQPHPLSHLHLQGVANTKVFNRFAPHFNVTLTHLRIQQLVALPALDPEPHGPQSFDVDFLPVLQSLTIDQFHDTGFGRPFPPFMALRHLKLYSASQVPTLRLLRLLGTTRLETVLIHGRDMDESICEIVAARWSQTLTLFDFNSGAFEHIHALRACTALRTFCLAPFTDSGVQLHGTFPLGQFLDLASGWNALRNLSITGATSICFTSLGRLARLFPALAFLQLDWTEFERGCIAHDQPSAVDSGAPIVGHGLKHLLIYWECRVQPHGGDVHPFMSHLRHHLFPHLSPSPWRDLDQRLALARALDGLFPRLDSVLHTSEIGSHVWVDVMDAIFEMQDERANAKSRAARLY</sequence>
<dbReference type="Gene3D" id="3.80.10.10">
    <property type="entry name" value="Ribonuclease Inhibitor"/>
    <property type="match status" value="1"/>
</dbReference>
<dbReference type="InterPro" id="IPR032675">
    <property type="entry name" value="LRR_dom_sf"/>
</dbReference>
<protein>
    <submittedName>
        <fullName evidence="1">Uncharacterized protein</fullName>
    </submittedName>
</protein>
<dbReference type="Proteomes" id="UP001221142">
    <property type="component" value="Unassembled WGS sequence"/>
</dbReference>
<proteinExistence type="predicted"/>
<dbReference type="EMBL" id="JARKIF010000001">
    <property type="protein sequence ID" value="KAJ7650498.1"/>
    <property type="molecule type" value="Genomic_DNA"/>
</dbReference>
<gene>
    <name evidence="1" type="ORF">FB45DRAFT_1017888</name>
</gene>
<dbReference type="AlphaFoldDB" id="A0AAD7CJE4"/>
<organism evidence="1 2">
    <name type="scientific">Roridomyces roridus</name>
    <dbReference type="NCBI Taxonomy" id="1738132"/>
    <lineage>
        <taxon>Eukaryota</taxon>
        <taxon>Fungi</taxon>
        <taxon>Dikarya</taxon>
        <taxon>Basidiomycota</taxon>
        <taxon>Agaricomycotina</taxon>
        <taxon>Agaricomycetes</taxon>
        <taxon>Agaricomycetidae</taxon>
        <taxon>Agaricales</taxon>
        <taxon>Marasmiineae</taxon>
        <taxon>Mycenaceae</taxon>
        <taxon>Roridomyces</taxon>
    </lineage>
</organism>
<evidence type="ECO:0000313" key="2">
    <source>
        <dbReference type="Proteomes" id="UP001221142"/>
    </source>
</evidence>